<dbReference type="EMBL" id="LRGB01002081">
    <property type="protein sequence ID" value="KZS09281.1"/>
    <property type="molecule type" value="Genomic_DNA"/>
</dbReference>
<feature type="transmembrane region" description="Helical" evidence="1">
    <location>
        <begin position="12"/>
        <end position="31"/>
    </location>
</feature>
<protein>
    <submittedName>
        <fullName evidence="2">Uncharacterized protein</fullName>
    </submittedName>
</protein>
<keyword evidence="3" id="KW-1185">Reference proteome</keyword>
<evidence type="ECO:0000256" key="1">
    <source>
        <dbReference type="SAM" id="Phobius"/>
    </source>
</evidence>
<keyword evidence="1" id="KW-1133">Transmembrane helix</keyword>
<comment type="caution">
    <text evidence="2">The sequence shown here is derived from an EMBL/GenBank/DDBJ whole genome shotgun (WGS) entry which is preliminary data.</text>
</comment>
<accession>A0A164S5Q7</accession>
<evidence type="ECO:0000313" key="3">
    <source>
        <dbReference type="Proteomes" id="UP000076858"/>
    </source>
</evidence>
<evidence type="ECO:0000313" key="2">
    <source>
        <dbReference type="EMBL" id="KZS09281.1"/>
    </source>
</evidence>
<sequence length="35" mass="3973">MLGRFKSVAHPVLKLGYWVVFPFQGPIWLVVGNCL</sequence>
<dbReference type="AlphaFoldDB" id="A0A164S5Q7"/>
<dbReference type="Proteomes" id="UP000076858">
    <property type="component" value="Unassembled WGS sequence"/>
</dbReference>
<keyword evidence="1" id="KW-0472">Membrane</keyword>
<proteinExistence type="predicted"/>
<reference evidence="2 3" key="1">
    <citation type="submission" date="2016-03" db="EMBL/GenBank/DDBJ databases">
        <title>EvidentialGene: Evidence-directed Construction of Genes on Genomes.</title>
        <authorList>
            <person name="Gilbert D.G."/>
            <person name="Choi J.-H."/>
            <person name="Mockaitis K."/>
            <person name="Colbourne J."/>
            <person name="Pfrender M."/>
        </authorList>
    </citation>
    <scope>NUCLEOTIDE SEQUENCE [LARGE SCALE GENOMIC DNA]</scope>
    <source>
        <strain evidence="2 3">Xinb3</strain>
        <tissue evidence="2">Complete organism</tissue>
    </source>
</reference>
<name>A0A164S5Q7_9CRUS</name>
<organism evidence="2 3">
    <name type="scientific">Daphnia magna</name>
    <dbReference type="NCBI Taxonomy" id="35525"/>
    <lineage>
        <taxon>Eukaryota</taxon>
        <taxon>Metazoa</taxon>
        <taxon>Ecdysozoa</taxon>
        <taxon>Arthropoda</taxon>
        <taxon>Crustacea</taxon>
        <taxon>Branchiopoda</taxon>
        <taxon>Diplostraca</taxon>
        <taxon>Cladocera</taxon>
        <taxon>Anomopoda</taxon>
        <taxon>Daphniidae</taxon>
        <taxon>Daphnia</taxon>
    </lineage>
</organism>
<keyword evidence="1" id="KW-0812">Transmembrane</keyword>
<gene>
    <name evidence="2" type="ORF">APZ42_026536</name>
</gene>